<dbReference type="EMBL" id="BMZB01000001">
    <property type="protein sequence ID" value="GGZ28603.1"/>
    <property type="molecule type" value="Genomic_DNA"/>
</dbReference>
<proteinExistence type="predicted"/>
<reference evidence="1" key="2">
    <citation type="submission" date="2020-09" db="EMBL/GenBank/DDBJ databases">
        <authorList>
            <person name="Sun Q."/>
            <person name="Kim S."/>
        </authorList>
    </citation>
    <scope>NUCLEOTIDE SEQUENCE</scope>
    <source>
        <strain evidence="1">KCTC 32296</strain>
    </source>
</reference>
<dbReference type="InterPro" id="IPR025355">
    <property type="entry name" value="DUF4259"/>
</dbReference>
<comment type="caution">
    <text evidence="1">The sequence shown here is derived from an EMBL/GenBank/DDBJ whole genome shotgun (WGS) entry which is preliminary data.</text>
</comment>
<organism evidence="1 2">
    <name type="scientific">Asticcacaulis endophyticus</name>
    <dbReference type="NCBI Taxonomy" id="1395890"/>
    <lineage>
        <taxon>Bacteria</taxon>
        <taxon>Pseudomonadati</taxon>
        <taxon>Pseudomonadota</taxon>
        <taxon>Alphaproteobacteria</taxon>
        <taxon>Caulobacterales</taxon>
        <taxon>Caulobacteraceae</taxon>
        <taxon>Asticcacaulis</taxon>
    </lineage>
</organism>
<sequence length="131" mass="14193">MSAWNTGPFDNDDAADLIASGDLSWRRLQKEFDDVLHAHGYLQAPDASEALAGIALVAAKLGGKGVLPAKLSGLPAKLGPMPEKLPGLALKALLRIRGEDSELNEMWQESEDFADWVKRLDDIEAVLMRAV</sequence>
<evidence type="ECO:0000313" key="1">
    <source>
        <dbReference type="EMBL" id="GGZ28603.1"/>
    </source>
</evidence>
<reference evidence="1" key="1">
    <citation type="journal article" date="2014" name="Int. J. Syst. Evol. Microbiol.">
        <title>Complete genome sequence of Corynebacterium casei LMG S-19264T (=DSM 44701T), isolated from a smear-ripened cheese.</title>
        <authorList>
            <consortium name="US DOE Joint Genome Institute (JGI-PGF)"/>
            <person name="Walter F."/>
            <person name="Albersmeier A."/>
            <person name="Kalinowski J."/>
            <person name="Ruckert C."/>
        </authorList>
    </citation>
    <scope>NUCLEOTIDE SEQUENCE</scope>
    <source>
        <strain evidence="1">KCTC 32296</strain>
    </source>
</reference>
<dbReference type="RefSeq" id="WP_189485570.1">
    <property type="nucleotide sequence ID" value="NZ_BMZB01000001.1"/>
</dbReference>
<name>A0A918PZE2_9CAUL</name>
<dbReference type="Proteomes" id="UP000662572">
    <property type="component" value="Unassembled WGS sequence"/>
</dbReference>
<gene>
    <name evidence="1" type="ORF">GCM10011273_13030</name>
</gene>
<keyword evidence="2" id="KW-1185">Reference proteome</keyword>
<evidence type="ECO:0000313" key="2">
    <source>
        <dbReference type="Proteomes" id="UP000662572"/>
    </source>
</evidence>
<dbReference type="Pfam" id="PF14078">
    <property type="entry name" value="DUF4259"/>
    <property type="match status" value="1"/>
</dbReference>
<protein>
    <recommendedName>
        <fullName evidence="3">DUF4259 domain-containing protein</fullName>
    </recommendedName>
</protein>
<dbReference type="AlphaFoldDB" id="A0A918PZE2"/>
<accession>A0A918PZE2</accession>
<evidence type="ECO:0008006" key="3">
    <source>
        <dbReference type="Google" id="ProtNLM"/>
    </source>
</evidence>